<protein>
    <submittedName>
        <fullName evidence="1">Uncharacterized protein</fullName>
    </submittedName>
</protein>
<gene>
    <name evidence="1" type="ORF">CK203_110400</name>
</gene>
<proteinExistence type="predicted"/>
<name>A0A438BPC0_VITVI</name>
<reference evidence="1 2" key="1">
    <citation type="journal article" date="2018" name="PLoS Genet.">
        <title>Population sequencing reveals clonal diversity and ancestral inbreeding in the grapevine cultivar Chardonnay.</title>
        <authorList>
            <person name="Roach M.J."/>
            <person name="Johnson D.L."/>
            <person name="Bohlmann J."/>
            <person name="van Vuuren H.J."/>
            <person name="Jones S.J."/>
            <person name="Pretorius I.S."/>
            <person name="Schmidt S.A."/>
            <person name="Borneman A.R."/>
        </authorList>
    </citation>
    <scope>NUCLEOTIDE SEQUENCE [LARGE SCALE GENOMIC DNA]</scope>
    <source>
        <strain evidence="2">cv. Chardonnay</strain>
        <tissue evidence="1">Leaf</tissue>
    </source>
</reference>
<organism evidence="1 2">
    <name type="scientific">Vitis vinifera</name>
    <name type="common">Grape</name>
    <dbReference type="NCBI Taxonomy" id="29760"/>
    <lineage>
        <taxon>Eukaryota</taxon>
        <taxon>Viridiplantae</taxon>
        <taxon>Streptophyta</taxon>
        <taxon>Embryophyta</taxon>
        <taxon>Tracheophyta</taxon>
        <taxon>Spermatophyta</taxon>
        <taxon>Magnoliopsida</taxon>
        <taxon>eudicotyledons</taxon>
        <taxon>Gunneridae</taxon>
        <taxon>Pentapetalae</taxon>
        <taxon>rosids</taxon>
        <taxon>Vitales</taxon>
        <taxon>Vitaceae</taxon>
        <taxon>Viteae</taxon>
        <taxon>Vitis</taxon>
    </lineage>
</organism>
<accession>A0A438BPC0</accession>
<evidence type="ECO:0000313" key="1">
    <source>
        <dbReference type="EMBL" id="RVW12802.1"/>
    </source>
</evidence>
<evidence type="ECO:0000313" key="2">
    <source>
        <dbReference type="Proteomes" id="UP000288805"/>
    </source>
</evidence>
<dbReference type="AlphaFoldDB" id="A0A438BPC0"/>
<comment type="caution">
    <text evidence="1">The sequence shown here is derived from an EMBL/GenBank/DDBJ whole genome shotgun (WGS) entry which is preliminary data.</text>
</comment>
<dbReference type="Proteomes" id="UP000288805">
    <property type="component" value="Unassembled WGS sequence"/>
</dbReference>
<sequence length="116" mass="13287">MAMISWWMGPFIIHDMQSNGVVELLNFKSTRTFKVGSLKNETRFTRENRGEKPRHGKIRTTQFSGANFAPPTPLCEITFVSIFQSMLSHALCLGEPQECENFALHYSPYEKFALVL</sequence>
<dbReference type="EMBL" id="QGNW01002680">
    <property type="protein sequence ID" value="RVW12802.1"/>
    <property type="molecule type" value="Genomic_DNA"/>
</dbReference>